<sequence>MRVTPPGTLITRYYCPTAHCTFSLLPDCLAARMPGTLAEVEEAVRLVEQAPSQEKACDNLRPEKELQGVLRWLRRRLDVVRSCLIRLKVLFADRFADCAVTILAFSACLGVFPVLPKLREIAAPYLRYLPAPIGFSPRYPNGGGANPENQHKVGTDPPSRHP</sequence>
<feature type="region of interest" description="Disordered" evidence="1">
    <location>
        <begin position="140"/>
        <end position="162"/>
    </location>
</feature>
<evidence type="ECO:0000313" key="2">
    <source>
        <dbReference type="EMBL" id="VFK63503.1"/>
    </source>
</evidence>
<gene>
    <name evidence="2" type="ORF">BECKTUN1418F_GA0071002_13841</name>
</gene>
<reference evidence="2" key="1">
    <citation type="submission" date="2019-02" db="EMBL/GenBank/DDBJ databases">
        <authorList>
            <person name="Gruber-Vodicka R. H."/>
            <person name="Seah K. B. B."/>
        </authorList>
    </citation>
    <scope>NUCLEOTIDE SEQUENCE</scope>
    <source>
        <strain evidence="2">BECK_BY3</strain>
    </source>
</reference>
<accession>A0A451ABX9</accession>
<evidence type="ECO:0000256" key="1">
    <source>
        <dbReference type="SAM" id="MobiDB-lite"/>
    </source>
</evidence>
<organism evidence="2">
    <name type="scientific">Candidatus Kentrum sp. TUN</name>
    <dbReference type="NCBI Taxonomy" id="2126343"/>
    <lineage>
        <taxon>Bacteria</taxon>
        <taxon>Pseudomonadati</taxon>
        <taxon>Pseudomonadota</taxon>
        <taxon>Gammaproteobacteria</taxon>
        <taxon>Candidatus Kentrum</taxon>
    </lineage>
</organism>
<proteinExistence type="predicted"/>
<dbReference type="EMBL" id="CAADFY010000384">
    <property type="protein sequence ID" value="VFK63503.1"/>
    <property type="molecule type" value="Genomic_DNA"/>
</dbReference>
<name>A0A451ABX9_9GAMM</name>
<dbReference type="AlphaFoldDB" id="A0A451ABX9"/>
<protein>
    <submittedName>
        <fullName evidence="2">Uncharacterized protein</fullName>
    </submittedName>
</protein>